<reference evidence="2 3" key="1">
    <citation type="submission" date="2011-04" db="EMBL/GenBank/DDBJ databases">
        <title>Complete sequence of Pseudomonas fulva 12-X.</title>
        <authorList>
            <consortium name="US DOE Joint Genome Institute"/>
            <person name="Lucas S."/>
            <person name="Han J."/>
            <person name="Lapidus A."/>
            <person name="Cheng J.-F."/>
            <person name="Goodwin L."/>
            <person name="Pitluck S."/>
            <person name="Peters L."/>
            <person name="Mikhailova N."/>
            <person name="Pagani I."/>
            <person name="Davenport K."/>
            <person name="Han C."/>
            <person name="Tapia R."/>
            <person name="Land M."/>
            <person name="Hauser L."/>
            <person name="Kyrpides N."/>
            <person name="Ivanova N."/>
            <person name="Pagani I."/>
            <person name="Lcollab F.I."/>
            <person name="Woyke T."/>
        </authorList>
    </citation>
    <scope>NUCLEOTIDE SEQUENCE [LARGE SCALE GENOMIC DNA]</scope>
    <source>
        <strain evidence="3">12-X</strain>
    </source>
</reference>
<feature type="transmembrane region" description="Helical" evidence="1">
    <location>
        <begin position="12"/>
        <end position="34"/>
    </location>
</feature>
<dbReference type="EMBL" id="CP002727">
    <property type="protein sequence ID" value="AEF24385.1"/>
    <property type="molecule type" value="Genomic_DNA"/>
</dbReference>
<evidence type="ECO:0000313" key="2">
    <source>
        <dbReference type="EMBL" id="AEF24385.1"/>
    </source>
</evidence>
<dbReference type="HOGENOM" id="CLU_218045_0_0_6"/>
<keyword evidence="3" id="KW-1185">Reference proteome</keyword>
<accession>F6AAF8</accession>
<evidence type="ECO:0000313" key="3">
    <source>
        <dbReference type="Proteomes" id="UP000000686"/>
    </source>
</evidence>
<organism evidence="2 3">
    <name type="scientific">Pseudomonas fulva (strain 12-X)</name>
    <dbReference type="NCBI Taxonomy" id="743720"/>
    <lineage>
        <taxon>Bacteria</taxon>
        <taxon>Pseudomonadati</taxon>
        <taxon>Pseudomonadota</taxon>
        <taxon>Gammaproteobacteria</taxon>
        <taxon>Pseudomonadales</taxon>
        <taxon>Pseudomonadaceae</taxon>
        <taxon>Pseudomonas</taxon>
    </lineage>
</organism>
<name>F6AAF8_PSEF1</name>
<gene>
    <name evidence="2" type="ordered locus">Psefu_4433</name>
</gene>
<keyword evidence="1" id="KW-1133">Transmembrane helix</keyword>
<dbReference type="Proteomes" id="UP000000686">
    <property type="component" value="Chromosome"/>
</dbReference>
<dbReference type="AlphaFoldDB" id="F6AAF8"/>
<keyword evidence="1" id="KW-0812">Transmembrane</keyword>
<dbReference type="RefSeq" id="WP_013793507.1">
    <property type="nucleotide sequence ID" value="NC_015556.1"/>
</dbReference>
<dbReference type="KEGG" id="pfv:Psefu_4433"/>
<keyword evidence="1" id="KW-0472">Membrane</keyword>
<dbReference type="STRING" id="743720.Psefu_4433"/>
<sequence length="43" mass="4707">MSTSPILNATRLDAACIVIARAQASVVAAASYFYGYWFSHRRA</sequence>
<proteinExistence type="predicted"/>
<evidence type="ECO:0000256" key="1">
    <source>
        <dbReference type="SAM" id="Phobius"/>
    </source>
</evidence>
<protein>
    <submittedName>
        <fullName evidence="2">Uncharacterized protein</fullName>
    </submittedName>
</protein>